<name>D1PBN4_9BACT</name>
<organism evidence="1 2">
    <name type="scientific">Segatella copri DSM 18205</name>
    <dbReference type="NCBI Taxonomy" id="537011"/>
    <lineage>
        <taxon>Bacteria</taxon>
        <taxon>Pseudomonadati</taxon>
        <taxon>Bacteroidota</taxon>
        <taxon>Bacteroidia</taxon>
        <taxon>Bacteroidales</taxon>
        <taxon>Prevotellaceae</taxon>
        <taxon>Segatella</taxon>
    </lineage>
</organism>
<reference evidence="1" key="1">
    <citation type="submission" date="2009-11" db="EMBL/GenBank/DDBJ databases">
        <authorList>
            <person name="Weinstock G."/>
            <person name="Sodergren E."/>
            <person name="Clifton S."/>
            <person name="Fulton L."/>
            <person name="Fulton B."/>
            <person name="Courtney L."/>
            <person name="Fronick C."/>
            <person name="Harrison M."/>
            <person name="Strong C."/>
            <person name="Farmer C."/>
            <person name="Delahaunty K."/>
            <person name="Markovic C."/>
            <person name="Hall O."/>
            <person name="Minx P."/>
            <person name="Tomlinson C."/>
            <person name="Mitreva M."/>
            <person name="Nelson J."/>
            <person name="Hou S."/>
            <person name="Wollam A."/>
            <person name="Pepin K.H."/>
            <person name="Johnson M."/>
            <person name="Bhonagiri V."/>
            <person name="Nash W.E."/>
            <person name="Warren W."/>
            <person name="Chinwalla A."/>
            <person name="Mardis E.R."/>
            <person name="Wilson R.K."/>
        </authorList>
    </citation>
    <scope>NUCLEOTIDE SEQUENCE [LARGE SCALE GENOMIC DNA]</scope>
    <source>
        <strain evidence="1">DSM 18205</strain>
    </source>
</reference>
<evidence type="ECO:0000313" key="2">
    <source>
        <dbReference type="Proteomes" id="UP000004477"/>
    </source>
</evidence>
<evidence type="ECO:0000313" key="1">
    <source>
        <dbReference type="EMBL" id="EFB35710.1"/>
    </source>
</evidence>
<dbReference type="Proteomes" id="UP000004477">
    <property type="component" value="Unassembled WGS sequence"/>
</dbReference>
<dbReference type="STRING" id="537011.PREVCOP_04614"/>
<keyword evidence="2" id="KW-1185">Reference proteome</keyword>
<accession>D1PBN4</accession>
<protein>
    <submittedName>
        <fullName evidence="1">Uncharacterized protein</fullName>
    </submittedName>
</protein>
<dbReference type="PaxDb" id="537011-PREVCOP_04614"/>
<sequence length="42" mass="4680">MKIRKSFRSVRAKALKLQTKHKAFAPTGRKANCAYTQGDTLG</sequence>
<proteinExistence type="predicted"/>
<dbReference type="HOGENOM" id="CLU_3255729_0_0_10"/>
<comment type="caution">
    <text evidence="1">The sequence shown here is derived from an EMBL/GenBank/DDBJ whole genome shotgun (WGS) entry which is preliminary data.</text>
</comment>
<dbReference type="EMBL" id="ACBX02000012">
    <property type="protein sequence ID" value="EFB35710.1"/>
    <property type="molecule type" value="Genomic_DNA"/>
</dbReference>
<dbReference type="AlphaFoldDB" id="D1PBN4"/>
<gene>
    <name evidence="1" type="ORF">PREVCOP_04614</name>
</gene>